<comment type="caution">
    <text evidence="10">The sequence shown here is derived from an EMBL/GenBank/DDBJ whole genome shotgun (WGS) entry which is preliminary data.</text>
</comment>
<feature type="compositionally biased region" description="Basic and acidic residues" evidence="7">
    <location>
        <begin position="1"/>
        <end position="15"/>
    </location>
</feature>
<dbReference type="Proteomes" id="UP001227317">
    <property type="component" value="Unassembled WGS sequence"/>
</dbReference>
<keyword evidence="5" id="KW-0511">Multifunctional enzyme</keyword>
<feature type="domain" description="Cytidyltransferase-like" evidence="9">
    <location>
        <begin position="50"/>
        <end position="158"/>
    </location>
</feature>
<evidence type="ECO:0000256" key="3">
    <source>
        <dbReference type="ARBA" id="ARBA00022679"/>
    </source>
</evidence>
<keyword evidence="11" id="KW-1185">Reference proteome</keyword>
<dbReference type="Gene3D" id="3.40.1190.20">
    <property type="match status" value="1"/>
</dbReference>
<evidence type="ECO:0000313" key="10">
    <source>
        <dbReference type="EMBL" id="MDQ2105850.1"/>
    </source>
</evidence>
<sequence>MVSTERPTDRQRIGGKEGPLAPSRQKVRTLDEAAAVAEQARREGRRVALAHGVFDLLHLGHVRHLEEARSHGDVLIVTVTADAYVNKGPGRPVFSEQLRAQMVAALEHVDAVAVNHAPTAVDVLHAIRPDVYVKGPDYANADEDVTGGIVDERTAVEAHGGRIVFTDDITFSSSSLINKYLGVYDTELHAFLETARESNLLPQLIERLESVRDYKVVLVGDTIIDEYRYVLPMGKSPKENMIATLFRNQEIFAGGVIAAANHIAAFCREVEILTCLGEEETYDSLIAGSLKPNVSIKVVRRPGKPTTCKTRFVETGYMRKLFEVYEMDDSPLSEGEEKAVQDLIATRAADGDLVVVTDFGHGMITPAIIETLQKTARFLAVNTQTNSANQGYNLVTRYSRADYVCIDAPEARLALADKFTDIALLAAEKLPARVDCNRLVITQGKLGCVCHDGAAGTHRIPAFTNMVVDTVGAGDAFFAVTAPLVAAGVPMDQVGFIGNAAGAIKVGIVGHRRSVEKVPLIKLLTAILK</sequence>
<dbReference type="SUPFAM" id="SSF52374">
    <property type="entry name" value="Nucleotidylyl transferase"/>
    <property type="match status" value="1"/>
</dbReference>
<comment type="function">
    <text evidence="2">Catalyzes the ADP transfer from ATP to D-glycero-beta-D-manno-heptose 1-phosphate, yielding ADP-D-glycero-beta-D-manno-heptose.</text>
</comment>
<keyword evidence="6" id="KW-0119">Carbohydrate metabolism</keyword>
<evidence type="ECO:0000256" key="7">
    <source>
        <dbReference type="SAM" id="MobiDB-lite"/>
    </source>
</evidence>
<organism evidence="10 11">
    <name type="scientific">Azospirillum isscasi</name>
    <dbReference type="NCBI Taxonomy" id="3053926"/>
    <lineage>
        <taxon>Bacteria</taxon>
        <taxon>Pseudomonadati</taxon>
        <taxon>Pseudomonadota</taxon>
        <taxon>Alphaproteobacteria</taxon>
        <taxon>Rhodospirillales</taxon>
        <taxon>Azospirillaceae</taxon>
        <taxon>Azospirillum</taxon>
    </lineage>
</organism>
<evidence type="ECO:0000259" key="9">
    <source>
        <dbReference type="Pfam" id="PF01467"/>
    </source>
</evidence>
<dbReference type="Gene3D" id="3.40.50.620">
    <property type="entry name" value="HUPs"/>
    <property type="match status" value="1"/>
</dbReference>
<feature type="domain" description="Carbohydrate kinase PfkB" evidence="8">
    <location>
        <begin position="215"/>
        <end position="515"/>
    </location>
</feature>
<dbReference type="InterPro" id="IPR014729">
    <property type="entry name" value="Rossmann-like_a/b/a_fold"/>
</dbReference>
<dbReference type="PANTHER" id="PTHR46969:SF1">
    <property type="entry name" value="BIFUNCTIONAL PROTEIN HLDE"/>
    <property type="match status" value="1"/>
</dbReference>
<reference evidence="10 11" key="1">
    <citation type="submission" date="2023-06" db="EMBL/GenBank/DDBJ databases">
        <title>Azospirillum isscasensis sp.nov, a bacterium isolated from rhizosphere soil of rice.</title>
        <authorList>
            <person name="Wang H."/>
        </authorList>
    </citation>
    <scope>NUCLEOTIDE SEQUENCE [LARGE SCALE GENOMIC DNA]</scope>
    <source>
        <strain evidence="10 11">C340-1</strain>
    </source>
</reference>
<dbReference type="Pfam" id="PF00294">
    <property type="entry name" value="PfkB"/>
    <property type="match status" value="1"/>
</dbReference>
<keyword evidence="4 10" id="KW-0418">Kinase</keyword>
<evidence type="ECO:0000256" key="6">
    <source>
        <dbReference type="ARBA" id="ARBA00023277"/>
    </source>
</evidence>
<dbReference type="Pfam" id="PF01467">
    <property type="entry name" value="CTP_transf_like"/>
    <property type="match status" value="1"/>
</dbReference>
<evidence type="ECO:0000256" key="4">
    <source>
        <dbReference type="ARBA" id="ARBA00022777"/>
    </source>
</evidence>
<dbReference type="GO" id="GO:0016301">
    <property type="term" value="F:kinase activity"/>
    <property type="evidence" value="ECO:0007669"/>
    <property type="project" value="UniProtKB-KW"/>
</dbReference>
<dbReference type="RefSeq" id="WP_306710714.1">
    <property type="nucleotide sequence ID" value="NZ_JAUJFI010000174.1"/>
</dbReference>
<dbReference type="SUPFAM" id="SSF53613">
    <property type="entry name" value="Ribokinase-like"/>
    <property type="match status" value="1"/>
</dbReference>
<dbReference type="InterPro" id="IPR011611">
    <property type="entry name" value="PfkB_dom"/>
</dbReference>
<dbReference type="CDD" id="cd02172">
    <property type="entry name" value="RfaE_N"/>
    <property type="match status" value="1"/>
</dbReference>
<dbReference type="InterPro" id="IPR011913">
    <property type="entry name" value="RfaE_dom_I"/>
</dbReference>
<protein>
    <submittedName>
        <fullName evidence="10">PfkB family carbohydrate kinase</fullName>
    </submittedName>
</protein>
<evidence type="ECO:0000256" key="2">
    <source>
        <dbReference type="ARBA" id="ARBA00003753"/>
    </source>
</evidence>
<comment type="function">
    <text evidence="1">Catalyzes the phosphorylation of D-glycero-D-manno-heptose 7-phosphate at the C-1 position to selectively form D-glycero-beta-D-manno-heptose-1,7-bisphosphate.</text>
</comment>
<proteinExistence type="predicted"/>
<dbReference type="InterPro" id="IPR029056">
    <property type="entry name" value="Ribokinase-like"/>
</dbReference>
<gene>
    <name evidence="10" type="ORF">QSG27_24355</name>
</gene>
<dbReference type="PANTHER" id="PTHR46969">
    <property type="entry name" value="BIFUNCTIONAL PROTEIN HLDE"/>
    <property type="match status" value="1"/>
</dbReference>
<dbReference type="InterPro" id="IPR004821">
    <property type="entry name" value="Cyt_trans-like"/>
</dbReference>
<dbReference type="NCBIfam" id="TIGR00125">
    <property type="entry name" value="cyt_tran_rel"/>
    <property type="match status" value="1"/>
</dbReference>
<keyword evidence="3" id="KW-0808">Transferase</keyword>
<dbReference type="EMBL" id="JAUJFI010000174">
    <property type="protein sequence ID" value="MDQ2105850.1"/>
    <property type="molecule type" value="Genomic_DNA"/>
</dbReference>
<feature type="region of interest" description="Disordered" evidence="7">
    <location>
        <begin position="1"/>
        <end position="28"/>
    </location>
</feature>
<evidence type="ECO:0000256" key="1">
    <source>
        <dbReference type="ARBA" id="ARBA00002319"/>
    </source>
</evidence>
<accession>A0ABU0WNR0</accession>
<evidence type="ECO:0000259" key="8">
    <source>
        <dbReference type="Pfam" id="PF00294"/>
    </source>
</evidence>
<name>A0ABU0WNR0_9PROT</name>
<evidence type="ECO:0000256" key="5">
    <source>
        <dbReference type="ARBA" id="ARBA00023268"/>
    </source>
</evidence>
<evidence type="ECO:0000313" key="11">
    <source>
        <dbReference type="Proteomes" id="UP001227317"/>
    </source>
</evidence>
<dbReference type="CDD" id="cd01172">
    <property type="entry name" value="RfaE_like"/>
    <property type="match status" value="1"/>
</dbReference>